<keyword evidence="2" id="KW-0645">Protease</keyword>
<accession>A0ABD7HAE8</accession>
<name>A0ABD7HAE8_MYCTX</name>
<dbReference type="Proteomes" id="UP000256381">
    <property type="component" value="Unassembled WGS sequence"/>
</dbReference>
<keyword evidence="2" id="KW-0121">Carboxypeptidase</keyword>
<dbReference type="EMBL" id="QTBD01000144">
    <property type="protein sequence ID" value="REQ52308.1"/>
    <property type="molecule type" value="Genomic_DNA"/>
</dbReference>
<evidence type="ECO:0000313" key="2">
    <source>
        <dbReference type="EMBL" id="REQ52308.1"/>
    </source>
</evidence>
<organism evidence="2 3">
    <name type="scientific">Mycobacterium tuberculosis</name>
    <dbReference type="NCBI Taxonomy" id="1773"/>
    <lineage>
        <taxon>Bacteria</taxon>
        <taxon>Bacillati</taxon>
        <taxon>Actinomycetota</taxon>
        <taxon>Actinomycetes</taxon>
        <taxon>Mycobacteriales</taxon>
        <taxon>Mycobacteriaceae</taxon>
        <taxon>Mycobacterium</taxon>
        <taxon>Mycobacterium tuberculosis complex</taxon>
    </lineage>
</organism>
<comment type="caution">
    <text evidence="2">The sequence shown here is derived from an EMBL/GenBank/DDBJ whole genome shotgun (WGS) entry which is preliminary data.</text>
</comment>
<keyword evidence="1" id="KW-0732">Signal</keyword>
<evidence type="ECO:0000256" key="1">
    <source>
        <dbReference type="SAM" id="SignalP"/>
    </source>
</evidence>
<reference evidence="2 3" key="1">
    <citation type="journal article" date="2017" name="N. Engl. J. Med.">
        <title>Transmission of Extensively Drug-Resistant Tuberculosis in South Africa.</title>
        <authorList>
            <person name="Shah N.S."/>
            <person name="Auld S.C."/>
            <person name="Brust J.C."/>
            <person name="Mathema B."/>
            <person name="Ismail N."/>
            <person name="Moodley P."/>
            <person name="Mlisana K."/>
            <person name="Allana S."/>
            <person name="Campbell A."/>
            <person name="Mthiyane T."/>
            <person name="Morris N."/>
            <person name="Mpangase P."/>
            <person name="van der Meulen H."/>
            <person name="Omar S.V."/>
            <person name="Brown T.S."/>
            <person name="Narechania A."/>
            <person name="Shaskina E."/>
            <person name="Kapwata T."/>
            <person name="Kreiswirth B."/>
            <person name="Gandhi N.R."/>
        </authorList>
    </citation>
    <scope>NUCLEOTIDE SEQUENCE [LARGE SCALE GENOMIC DNA]</scope>
    <source>
        <strain evidence="2 3">32301_S10</strain>
    </source>
</reference>
<proteinExistence type="predicted"/>
<feature type="chain" id="PRO_5044869765" evidence="1">
    <location>
        <begin position="27"/>
        <end position="45"/>
    </location>
</feature>
<dbReference type="GO" id="GO:0004180">
    <property type="term" value="F:carboxypeptidase activity"/>
    <property type="evidence" value="ECO:0007669"/>
    <property type="project" value="UniProtKB-KW"/>
</dbReference>
<dbReference type="AlphaFoldDB" id="A0ABD7HAE8"/>
<keyword evidence="2" id="KW-0378">Hydrolase</keyword>
<gene>
    <name evidence="2" type="ORF">DSJ38_10690</name>
</gene>
<sequence length="45" mass="4347">MAFLRSVSCLAAAVFAVGTGIGLPTAAGEPNAAPAACPYKVSTPP</sequence>
<feature type="signal peptide" evidence="1">
    <location>
        <begin position="1"/>
        <end position="26"/>
    </location>
</feature>
<protein>
    <submittedName>
        <fullName evidence="2">D-alanyl-D-alanine carboxypeptidase</fullName>
    </submittedName>
</protein>
<evidence type="ECO:0000313" key="3">
    <source>
        <dbReference type="Proteomes" id="UP000256381"/>
    </source>
</evidence>
<feature type="non-terminal residue" evidence="2">
    <location>
        <position position="45"/>
    </location>
</feature>